<dbReference type="Proteomes" id="UP000288395">
    <property type="component" value="Unassembled WGS sequence"/>
</dbReference>
<keyword evidence="2" id="KW-0810">Translation regulation</keyword>
<sequence length="105" mass="11856">MQTEQLRDFILSKIEDLKGRDIQVLDIRDKTDVTDFLVICSGNSKTHVRSIAKHVALEAKHAGEVALGMEGEDDGEWVLVDFGPVVAHVMQDSTRDFYQLEKLWG</sequence>
<dbReference type="Pfam" id="PF02410">
    <property type="entry name" value="RsfS"/>
    <property type="match status" value="1"/>
</dbReference>
<dbReference type="PANTHER" id="PTHR21043">
    <property type="entry name" value="IOJAP SUPERFAMILY ORTHOLOG"/>
    <property type="match status" value="1"/>
</dbReference>
<keyword evidence="2" id="KW-0678">Repressor</keyword>
<comment type="subunit">
    <text evidence="2">Interacts with ribosomal protein uL14 (rplN).</text>
</comment>
<keyword evidence="2" id="KW-0963">Cytoplasm</keyword>
<evidence type="ECO:0000313" key="4">
    <source>
        <dbReference type="Proteomes" id="UP000288395"/>
    </source>
</evidence>
<accession>A0A432VWW2</accession>
<gene>
    <name evidence="2 3" type="primary">rsfS</name>
    <name evidence="3" type="ORF">CWE08_06350</name>
</gene>
<dbReference type="InterPro" id="IPR004394">
    <property type="entry name" value="Iojap/RsfS/C7orf30"/>
</dbReference>
<dbReference type="GO" id="GO:0043023">
    <property type="term" value="F:ribosomal large subunit binding"/>
    <property type="evidence" value="ECO:0007669"/>
    <property type="project" value="TreeGrafter"/>
</dbReference>
<dbReference type="InterPro" id="IPR043519">
    <property type="entry name" value="NT_sf"/>
</dbReference>
<dbReference type="NCBIfam" id="TIGR00090">
    <property type="entry name" value="rsfS_iojap_ybeB"/>
    <property type="match status" value="1"/>
</dbReference>
<dbReference type="GO" id="GO:0017148">
    <property type="term" value="P:negative regulation of translation"/>
    <property type="evidence" value="ECO:0007669"/>
    <property type="project" value="UniProtKB-UniRule"/>
</dbReference>
<dbReference type="SUPFAM" id="SSF81301">
    <property type="entry name" value="Nucleotidyltransferase"/>
    <property type="match status" value="1"/>
</dbReference>
<dbReference type="AlphaFoldDB" id="A0A432VWW2"/>
<dbReference type="OrthoDB" id="9793681at2"/>
<dbReference type="EMBL" id="PIPJ01000003">
    <property type="protein sequence ID" value="RUO21203.1"/>
    <property type="molecule type" value="Genomic_DNA"/>
</dbReference>
<comment type="similarity">
    <text evidence="1 2">Belongs to the Iojap/RsfS family.</text>
</comment>
<dbReference type="GO" id="GO:0090071">
    <property type="term" value="P:negative regulation of ribosome biogenesis"/>
    <property type="evidence" value="ECO:0007669"/>
    <property type="project" value="UniProtKB-UniRule"/>
</dbReference>
<comment type="function">
    <text evidence="2">Functions as a ribosomal silencing factor. Interacts with ribosomal protein uL14 (rplN), blocking formation of intersubunit bridge B8. Prevents association of the 30S and 50S ribosomal subunits and the formation of functional ribosomes, thus repressing translation.</text>
</comment>
<keyword evidence="4" id="KW-1185">Reference proteome</keyword>
<dbReference type="GO" id="GO:0005737">
    <property type="term" value="C:cytoplasm"/>
    <property type="evidence" value="ECO:0007669"/>
    <property type="project" value="UniProtKB-SubCell"/>
</dbReference>
<dbReference type="GO" id="GO:0042256">
    <property type="term" value="P:cytosolic ribosome assembly"/>
    <property type="evidence" value="ECO:0007669"/>
    <property type="project" value="UniProtKB-UniRule"/>
</dbReference>
<dbReference type="PANTHER" id="PTHR21043:SF0">
    <property type="entry name" value="MITOCHONDRIAL ASSEMBLY OF RIBOSOMAL LARGE SUBUNIT PROTEIN 1"/>
    <property type="match status" value="1"/>
</dbReference>
<dbReference type="RefSeq" id="WP_126766839.1">
    <property type="nucleotide sequence ID" value="NZ_PIPJ01000003.1"/>
</dbReference>
<comment type="caution">
    <text evidence="3">The sequence shown here is derived from an EMBL/GenBank/DDBJ whole genome shotgun (WGS) entry which is preliminary data.</text>
</comment>
<dbReference type="HAMAP" id="MF_01477">
    <property type="entry name" value="Iojap_RsfS"/>
    <property type="match status" value="1"/>
</dbReference>
<protein>
    <recommendedName>
        <fullName evidence="2">Ribosomal silencing factor RsfS</fullName>
    </recommendedName>
</protein>
<name>A0A432VWW2_9GAMM</name>
<proteinExistence type="inferred from homology"/>
<evidence type="ECO:0000313" key="3">
    <source>
        <dbReference type="EMBL" id="RUO21203.1"/>
    </source>
</evidence>
<dbReference type="Gene3D" id="3.30.460.10">
    <property type="entry name" value="Beta Polymerase, domain 2"/>
    <property type="match status" value="1"/>
</dbReference>
<evidence type="ECO:0000256" key="2">
    <source>
        <dbReference type="HAMAP-Rule" id="MF_01477"/>
    </source>
</evidence>
<organism evidence="3 4">
    <name type="scientific">Aliidiomarina iranensis</name>
    <dbReference type="NCBI Taxonomy" id="1434071"/>
    <lineage>
        <taxon>Bacteria</taxon>
        <taxon>Pseudomonadati</taxon>
        <taxon>Pseudomonadota</taxon>
        <taxon>Gammaproteobacteria</taxon>
        <taxon>Alteromonadales</taxon>
        <taxon>Idiomarinaceae</taxon>
        <taxon>Aliidiomarina</taxon>
    </lineage>
</organism>
<evidence type="ECO:0000256" key="1">
    <source>
        <dbReference type="ARBA" id="ARBA00010574"/>
    </source>
</evidence>
<comment type="subcellular location">
    <subcellularLocation>
        <location evidence="2">Cytoplasm</location>
    </subcellularLocation>
</comment>
<reference evidence="4" key="1">
    <citation type="journal article" date="2018" name="Front. Microbiol.">
        <title>Genome-Based Analysis Reveals the Taxonomy and Diversity of the Family Idiomarinaceae.</title>
        <authorList>
            <person name="Liu Y."/>
            <person name="Lai Q."/>
            <person name="Shao Z."/>
        </authorList>
    </citation>
    <scope>NUCLEOTIDE SEQUENCE [LARGE SCALE GENOMIC DNA]</scope>
    <source>
        <strain evidence="4">GBPy7</strain>
    </source>
</reference>